<keyword evidence="2" id="KW-0378">Hydrolase</keyword>
<dbReference type="InterPro" id="IPR050570">
    <property type="entry name" value="Cell_wall_metabolism_enzyme"/>
</dbReference>
<dbReference type="EMBL" id="CP158375">
    <property type="protein sequence ID" value="XDO97382.1"/>
    <property type="molecule type" value="Genomic_DNA"/>
</dbReference>
<dbReference type="PANTHER" id="PTHR21666">
    <property type="entry name" value="PEPTIDASE-RELATED"/>
    <property type="match status" value="1"/>
</dbReference>
<dbReference type="InterPro" id="IPR016047">
    <property type="entry name" value="M23ase_b-sheet_dom"/>
</dbReference>
<dbReference type="SUPFAM" id="SSF51261">
    <property type="entry name" value="Duplicated hybrid motif"/>
    <property type="match status" value="1"/>
</dbReference>
<dbReference type="InterPro" id="IPR011055">
    <property type="entry name" value="Dup_hybrid_motif"/>
</dbReference>
<accession>A0AB39KTV7</accession>
<dbReference type="EC" id="3.4.24.-" evidence="2"/>
<protein>
    <submittedName>
        <fullName evidence="2">M23 family metallopeptidase</fullName>
        <ecNumber evidence="2">3.4.24.-</ecNumber>
    </submittedName>
</protein>
<evidence type="ECO:0000313" key="2">
    <source>
        <dbReference type="EMBL" id="XDO97382.1"/>
    </source>
</evidence>
<dbReference type="CDD" id="cd12797">
    <property type="entry name" value="M23_peptidase"/>
    <property type="match status" value="1"/>
</dbReference>
<dbReference type="Gene3D" id="2.70.70.10">
    <property type="entry name" value="Glucose Permease (Domain IIA)"/>
    <property type="match status" value="1"/>
</dbReference>
<dbReference type="Pfam" id="PF01551">
    <property type="entry name" value="Peptidase_M23"/>
    <property type="match status" value="1"/>
</dbReference>
<name>A0AB39KTV7_9CAUL</name>
<reference evidence="2" key="1">
    <citation type="submission" date="2024-06" db="EMBL/GenBank/DDBJ databases">
        <title>Caulobacter inopinatus, sp. nov.</title>
        <authorList>
            <person name="Donachie S.P."/>
        </authorList>
    </citation>
    <scope>NUCLEOTIDE SEQUENCE</scope>
    <source>
        <strain evidence="2">73W</strain>
    </source>
</reference>
<sequence length="238" mass="25598">MGQTAPRAIVSLDGVEVAKASRAGRFFIGFDRDAPSDALLSVRQGDETITHRIAVSPGDFDIQRIDGLPADQVSPQNPALLARIAEEARRKAVGFASLNDDDGFHEGFLPPLPNWRLSGRFGGQRILNGQPNRPHYGADLAGPVGTPVMAPAPGLISFAETGLHFEGGLILIDHGQGVVSAYLHLSRIDVRAGQRVRSGQVIAAVGQEGRATGPHLCWRLKWRGRNLDPMLLLRNVSL</sequence>
<dbReference type="RefSeq" id="WP_369060566.1">
    <property type="nucleotide sequence ID" value="NZ_CP158375.1"/>
</dbReference>
<dbReference type="GO" id="GO:0004222">
    <property type="term" value="F:metalloendopeptidase activity"/>
    <property type="evidence" value="ECO:0007669"/>
    <property type="project" value="TreeGrafter"/>
</dbReference>
<organism evidence="2">
    <name type="scientific">Caulobacter sp. 73W</name>
    <dbReference type="NCBI Taxonomy" id="3161137"/>
    <lineage>
        <taxon>Bacteria</taxon>
        <taxon>Pseudomonadati</taxon>
        <taxon>Pseudomonadota</taxon>
        <taxon>Alphaproteobacteria</taxon>
        <taxon>Caulobacterales</taxon>
        <taxon>Caulobacteraceae</taxon>
        <taxon>Caulobacter</taxon>
    </lineage>
</organism>
<dbReference type="PANTHER" id="PTHR21666:SF285">
    <property type="entry name" value="M23 FAMILY METALLOPEPTIDASE"/>
    <property type="match status" value="1"/>
</dbReference>
<evidence type="ECO:0000259" key="1">
    <source>
        <dbReference type="Pfam" id="PF01551"/>
    </source>
</evidence>
<proteinExistence type="predicted"/>
<gene>
    <name evidence="2" type="ORF">ABOZ73_02900</name>
</gene>
<feature type="domain" description="M23ase beta-sheet core" evidence="1">
    <location>
        <begin position="134"/>
        <end position="229"/>
    </location>
</feature>
<dbReference type="AlphaFoldDB" id="A0AB39KTV7"/>